<protein>
    <submittedName>
        <fullName evidence="2">Uncharacterized protein</fullName>
    </submittedName>
</protein>
<keyword evidence="1" id="KW-0472">Membrane</keyword>
<dbReference type="EMBL" id="GBRH01179797">
    <property type="protein sequence ID" value="JAE18099.1"/>
    <property type="molecule type" value="Transcribed_RNA"/>
</dbReference>
<proteinExistence type="predicted"/>
<evidence type="ECO:0000256" key="1">
    <source>
        <dbReference type="SAM" id="Phobius"/>
    </source>
</evidence>
<accession>A0A0A9G3U2</accession>
<reference evidence="2" key="1">
    <citation type="submission" date="2014-09" db="EMBL/GenBank/DDBJ databases">
        <authorList>
            <person name="Magalhaes I.L.F."/>
            <person name="Oliveira U."/>
            <person name="Santos F.R."/>
            <person name="Vidigal T.H.D.A."/>
            <person name="Brescovit A.D."/>
            <person name="Santos A.J."/>
        </authorList>
    </citation>
    <scope>NUCLEOTIDE SEQUENCE</scope>
    <source>
        <tissue evidence="2">Shoot tissue taken approximately 20 cm above the soil surface</tissue>
    </source>
</reference>
<organism evidence="2">
    <name type="scientific">Arundo donax</name>
    <name type="common">Giant reed</name>
    <name type="synonym">Donax arundinaceus</name>
    <dbReference type="NCBI Taxonomy" id="35708"/>
    <lineage>
        <taxon>Eukaryota</taxon>
        <taxon>Viridiplantae</taxon>
        <taxon>Streptophyta</taxon>
        <taxon>Embryophyta</taxon>
        <taxon>Tracheophyta</taxon>
        <taxon>Spermatophyta</taxon>
        <taxon>Magnoliopsida</taxon>
        <taxon>Liliopsida</taxon>
        <taxon>Poales</taxon>
        <taxon>Poaceae</taxon>
        <taxon>PACMAD clade</taxon>
        <taxon>Arundinoideae</taxon>
        <taxon>Arundineae</taxon>
        <taxon>Arundo</taxon>
    </lineage>
</organism>
<keyword evidence="1" id="KW-1133">Transmembrane helix</keyword>
<name>A0A0A9G3U2_ARUDO</name>
<reference evidence="2" key="2">
    <citation type="journal article" date="2015" name="Data Brief">
        <title>Shoot transcriptome of the giant reed, Arundo donax.</title>
        <authorList>
            <person name="Barrero R.A."/>
            <person name="Guerrero F.D."/>
            <person name="Moolhuijzen P."/>
            <person name="Goolsby J.A."/>
            <person name="Tidwell J."/>
            <person name="Bellgard S.E."/>
            <person name="Bellgard M.I."/>
        </authorList>
    </citation>
    <scope>NUCLEOTIDE SEQUENCE</scope>
    <source>
        <tissue evidence="2">Shoot tissue taken approximately 20 cm above the soil surface</tissue>
    </source>
</reference>
<evidence type="ECO:0000313" key="2">
    <source>
        <dbReference type="EMBL" id="JAE18099.1"/>
    </source>
</evidence>
<sequence length="48" mass="5806">MIFWKNCFWNCCPVRFPWPYYVLNSCNVGPLFWCWLGFVVSCHCFFGS</sequence>
<dbReference type="AlphaFoldDB" id="A0A0A9G3U2"/>
<keyword evidence="1" id="KW-0812">Transmembrane</keyword>
<feature type="transmembrane region" description="Helical" evidence="1">
    <location>
        <begin position="28"/>
        <end position="46"/>
    </location>
</feature>